<reference evidence="2 3" key="1">
    <citation type="submission" date="2020-07" db="EMBL/GenBank/DDBJ databases">
        <authorList>
            <person name="Li M."/>
        </authorList>
    </citation>
    <scope>NUCLEOTIDE SEQUENCE [LARGE SCALE GENOMIC DNA]</scope>
    <source>
        <strain evidence="2 3">DSM 23284</strain>
    </source>
</reference>
<reference evidence="2 3" key="2">
    <citation type="submission" date="2020-08" db="EMBL/GenBank/DDBJ databases">
        <title>Stappia taiwanensis sp. nov., isolated from a coastal thermal spring.</title>
        <authorList>
            <person name="Kampfer P."/>
        </authorList>
    </citation>
    <scope>NUCLEOTIDE SEQUENCE [LARGE SCALE GENOMIC DNA]</scope>
    <source>
        <strain evidence="2 3">DSM 23284</strain>
    </source>
</reference>
<protein>
    <recommendedName>
        <fullName evidence="1">Putative membrane protein insertion efficiency factor</fullName>
    </recommendedName>
</protein>
<keyword evidence="3" id="KW-1185">Reference proteome</keyword>
<dbReference type="Proteomes" id="UP000559404">
    <property type="component" value="Unassembled WGS sequence"/>
</dbReference>
<organism evidence="2 3">
    <name type="scientific">Stappia taiwanensis</name>
    <dbReference type="NCBI Taxonomy" id="992267"/>
    <lineage>
        <taxon>Bacteria</taxon>
        <taxon>Pseudomonadati</taxon>
        <taxon>Pseudomonadota</taxon>
        <taxon>Alphaproteobacteria</taxon>
        <taxon>Hyphomicrobiales</taxon>
        <taxon>Stappiaceae</taxon>
        <taxon>Stappia</taxon>
    </lineage>
</organism>
<dbReference type="PANTHER" id="PTHR33383:SF1">
    <property type="entry name" value="MEMBRANE PROTEIN INSERTION EFFICIENCY FACTOR-RELATED"/>
    <property type="match status" value="1"/>
</dbReference>
<dbReference type="NCBIfam" id="TIGR00278">
    <property type="entry name" value="membrane protein insertion efficiency factor YidD"/>
    <property type="match status" value="1"/>
</dbReference>
<evidence type="ECO:0000313" key="2">
    <source>
        <dbReference type="EMBL" id="MBA4610577.1"/>
    </source>
</evidence>
<comment type="caution">
    <text evidence="2">The sequence shown here is derived from an EMBL/GenBank/DDBJ whole genome shotgun (WGS) entry which is preliminary data.</text>
</comment>
<proteinExistence type="inferred from homology"/>
<dbReference type="InterPro" id="IPR002696">
    <property type="entry name" value="Membr_insert_effic_factor_YidD"/>
</dbReference>
<name>A0A838XL50_9HYPH</name>
<dbReference type="SMART" id="SM01234">
    <property type="entry name" value="Haemolytic"/>
    <property type="match status" value="1"/>
</dbReference>
<accession>A0A838XL50</accession>
<dbReference type="EMBL" id="JACEON010000002">
    <property type="protein sequence ID" value="MBA4610577.1"/>
    <property type="molecule type" value="Genomic_DNA"/>
</dbReference>
<comment type="subcellular location">
    <subcellularLocation>
        <location evidence="1">Cell membrane</location>
        <topology evidence="1">Peripheral membrane protein</topology>
        <orientation evidence="1">Cytoplasmic side</orientation>
    </subcellularLocation>
</comment>
<dbReference type="HAMAP" id="MF_00386">
    <property type="entry name" value="UPF0161_YidD"/>
    <property type="match status" value="1"/>
</dbReference>
<evidence type="ECO:0000256" key="1">
    <source>
        <dbReference type="HAMAP-Rule" id="MF_00386"/>
    </source>
</evidence>
<gene>
    <name evidence="2" type="primary">yidD</name>
    <name evidence="2" type="ORF">H1W37_02835</name>
</gene>
<dbReference type="PANTHER" id="PTHR33383">
    <property type="entry name" value="MEMBRANE PROTEIN INSERTION EFFICIENCY FACTOR-RELATED"/>
    <property type="match status" value="1"/>
</dbReference>
<sequence>MCPPQQSRNAGRPGPVALIALGLIRLYQLTFSMFLGRTCRYAPTCSEYTADAIRRYGLWRGGWVGLARVQRCRPGGGSGYDPAPEALPKQARWYAPWRYGQWKSDHIDPKTRLD</sequence>
<dbReference type="RefSeq" id="WP_181758772.1">
    <property type="nucleotide sequence ID" value="NZ_BMCR01000002.1"/>
</dbReference>
<evidence type="ECO:0000313" key="3">
    <source>
        <dbReference type="Proteomes" id="UP000559404"/>
    </source>
</evidence>
<dbReference type="GO" id="GO:0005886">
    <property type="term" value="C:plasma membrane"/>
    <property type="evidence" value="ECO:0007669"/>
    <property type="project" value="UniProtKB-SubCell"/>
</dbReference>
<dbReference type="AlphaFoldDB" id="A0A838XL50"/>
<keyword evidence="1" id="KW-0472">Membrane</keyword>
<dbReference type="Pfam" id="PF01809">
    <property type="entry name" value="YidD"/>
    <property type="match status" value="1"/>
</dbReference>
<comment type="similarity">
    <text evidence="1">Belongs to the UPF0161 family.</text>
</comment>
<keyword evidence="1" id="KW-1003">Cell membrane</keyword>
<comment type="function">
    <text evidence="1">Could be involved in insertion of integral membrane proteins into the membrane.</text>
</comment>